<proteinExistence type="predicted"/>
<name>A0A0G0PJ58_9BACT</name>
<dbReference type="GO" id="GO:0003824">
    <property type="term" value="F:catalytic activity"/>
    <property type="evidence" value="ECO:0007669"/>
    <property type="project" value="InterPro"/>
</dbReference>
<keyword evidence="3" id="KW-0408">Iron</keyword>
<dbReference type="PROSITE" id="PS51918">
    <property type="entry name" value="RADICAL_SAM"/>
    <property type="match status" value="1"/>
</dbReference>
<keyword evidence="1" id="KW-0949">S-adenosyl-L-methionine</keyword>
<dbReference type="GO" id="GO:0051536">
    <property type="term" value="F:iron-sulfur cluster binding"/>
    <property type="evidence" value="ECO:0007669"/>
    <property type="project" value="UniProtKB-KW"/>
</dbReference>
<dbReference type="Pfam" id="PF04055">
    <property type="entry name" value="Radical_SAM"/>
    <property type="match status" value="1"/>
</dbReference>
<dbReference type="CDD" id="cd01335">
    <property type="entry name" value="Radical_SAM"/>
    <property type="match status" value="1"/>
</dbReference>
<dbReference type="GO" id="GO:0046872">
    <property type="term" value="F:metal ion binding"/>
    <property type="evidence" value="ECO:0007669"/>
    <property type="project" value="UniProtKB-KW"/>
</dbReference>
<organism evidence="6 7">
    <name type="scientific">Candidatus Curtissbacteria bacterium GW2011_GWC2_38_9</name>
    <dbReference type="NCBI Taxonomy" id="1618414"/>
    <lineage>
        <taxon>Bacteria</taxon>
        <taxon>Candidatus Curtissiibacteriota</taxon>
    </lineage>
</organism>
<evidence type="ECO:0000313" key="7">
    <source>
        <dbReference type="Proteomes" id="UP000034893"/>
    </source>
</evidence>
<accession>A0A0G0PJ58</accession>
<dbReference type="InterPro" id="IPR007197">
    <property type="entry name" value="rSAM"/>
</dbReference>
<dbReference type="InterPro" id="IPR058240">
    <property type="entry name" value="rSAM_sf"/>
</dbReference>
<reference evidence="6 7" key="1">
    <citation type="journal article" date="2015" name="Nature">
        <title>rRNA introns, odd ribosomes, and small enigmatic genomes across a large radiation of phyla.</title>
        <authorList>
            <person name="Brown C.T."/>
            <person name="Hug L.A."/>
            <person name="Thomas B.C."/>
            <person name="Sharon I."/>
            <person name="Castelle C.J."/>
            <person name="Singh A."/>
            <person name="Wilkins M.J."/>
            <person name="Williams K.H."/>
            <person name="Banfield J.F."/>
        </authorList>
    </citation>
    <scope>NUCLEOTIDE SEQUENCE [LARGE SCALE GENOMIC DNA]</scope>
</reference>
<dbReference type="Proteomes" id="UP000034893">
    <property type="component" value="Unassembled WGS sequence"/>
</dbReference>
<evidence type="ECO:0000313" key="6">
    <source>
        <dbReference type="EMBL" id="KKQ89376.1"/>
    </source>
</evidence>
<dbReference type="EMBL" id="LBVP01000015">
    <property type="protein sequence ID" value="KKQ89376.1"/>
    <property type="molecule type" value="Genomic_DNA"/>
</dbReference>
<evidence type="ECO:0000256" key="2">
    <source>
        <dbReference type="ARBA" id="ARBA00022723"/>
    </source>
</evidence>
<dbReference type="PANTHER" id="PTHR11228:SF7">
    <property type="entry name" value="PQQA PEPTIDE CYCLASE"/>
    <property type="match status" value="1"/>
</dbReference>
<gene>
    <name evidence="6" type="ORF">UT12_C0015G0007</name>
</gene>
<dbReference type="AlphaFoldDB" id="A0A0G0PJ58"/>
<feature type="domain" description="Radical SAM core" evidence="5">
    <location>
        <begin position="1"/>
        <end position="227"/>
    </location>
</feature>
<sequence length="330" mass="37445">MNVPTTVFWEVTNKCNLNCAHCYLGQSQEKMRLSREAALKFTQWLHDGGVETVLLMGGEPLLYPYLHDVVKKAGRHGYSQHVGVLTNGQLLRKHVVDKLADSGVSAVQVSIDGLGSEYKKIRGVEFCKVDEGIGHLKERGILTQAKFTINRKNLNAFDDVWRYCLGRGVLLGTSLVLEMGNAQSGLIPMPNEYFSFFVKSFELKKEREKLKKRTFVLPDFSIEEYLQTGEPYTGCVAGRGICGITAYGKFVPCIYLSGLDVVKMFGIEPPAFNEAFLDVFNTHPLFRLFRDEASEQFGCPIRRRLDGRDRFSVYEFIKWERRRKAKESGS</sequence>
<evidence type="ECO:0000259" key="5">
    <source>
        <dbReference type="PROSITE" id="PS51918"/>
    </source>
</evidence>
<dbReference type="SUPFAM" id="SSF102114">
    <property type="entry name" value="Radical SAM enzymes"/>
    <property type="match status" value="1"/>
</dbReference>
<dbReference type="SFLD" id="SFLDS00029">
    <property type="entry name" value="Radical_SAM"/>
    <property type="match status" value="1"/>
</dbReference>
<evidence type="ECO:0000256" key="1">
    <source>
        <dbReference type="ARBA" id="ARBA00022691"/>
    </source>
</evidence>
<dbReference type="SFLD" id="SFLDG01067">
    <property type="entry name" value="SPASM/twitch_domain_containing"/>
    <property type="match status" value="1"/>
</dbReference>
<dbReference type="InterPro" id="IPR013785">
    <property type="entry name" value="Aldolase_TIM"/>
</dbReference>
<keyword evidence="2" id="KW-0479">Metal-binding</keyword>
<dbReference type="InterPro" id="IPR050377">
    <property type="entry name" value="Radical_SAM_PqqE_MftC-like"/>
</dbReference>
<dbReference type="Gene3D" id="3.20.20.70">
    <property type="entry name" value="Aldolase class I"/>
    <property type="match status" value="1"/>
</dbReference>
<dbReference type="PANTHER" id="PTHR11228">
    <property type="entry name" value="RADICAL SAM DOMAIN PROTEIN"/>
    <property type="match status" value="1"/>
</dbReference>
<comment type="caution">
    <text evidence="6">The sequence shown here is derived from an EMBL/GenBank/DDBJ whole genome shotgun (WGS) entry which is preliminary data.</text>
</comment>
<protein>
    <submittedName>
        <fullName evidence="6">Radical SAM domain protein</fullName>
    </submittedName>
</protein>
<evidence type="ECO:0000256" key="3">
    <source>
        <dbReference type="ARBA" id="ARBA00023004"/>
    </source>
</evidence>
<evidence type="ECO:0000256" key="4">
    <source>
        <dbReference type="ARBA" id="ARBA00023014"/>
    </source>
</evidence>
<keyword evidence="4" id="KW-0411">Iron-sulfur</keyword>